<proteinExistence type="predicted"/>
<evidence type="ECO:0000256" key="1">
    <source>
        <dbReference type="SAM" id="MobiDB-lite"/>
    </source>
</evidence>
<evidence type="ECO:0000313" key="3">
    <source>
        <dbReference type="Proteomes" id="UP000076154"/>
    </source>
</evidence>
<gene>
    <name evidence="2" type="ORF">Hypma_004082</name>
</gene>
<feature type="region of interest" description="Disordered" evidence="1">
    <location>
        <begin position="23"/>
        <end position="96"/>
    </location>
</feature>
<accession>A0A369K3V6</accession>
<dbReference type="EMBL" id="LUEZ02000016">
    <property type="protein sequence ID" value="RDB27447.1"/>
    <property type="molecule type" value="Genomic_DNA"/>
</dbReference>
<dbReference type="Proteomes" id="UP000076154">
    <property type="component" value="Unassembled WGS sequence"/>
</dbReference>
<comment type="caution">
    <text evidence="2">The sequence shown here is derived from an EMBL/GenBank/DDBJ whole genome shotgun (WGS) entry which is preliminary data.</text>
</comment>
<reference evidence="2" key="1">
    <citation type="submission" date="2018-04" db="EMBL/GenBank/DDBJ databases">
        <title>Whole genome sequencing of Hypsizygus marmoreus.</title>
        <authorList>
            <person name="Choi I.-G."/>
            <person name="Min B."/>
            <person name="Kim J.-G."/>
            <person name="Kim S."/>
            <person name="Oh Y.-L."/>
            <person name="Kong W.-S."/>
            <person name="Park H."/>
            <person name="Jeong J."/>
            <person name="Song E.-S."/>
        </authorList>
    </citation>
    <scope>NUCLEOTIDE SEQUENCE [LARGE SCALE GENOMIC DNA]</scope>
    <source>
        <strain evidence="2">51987-8</strain>
    </source>
</reference>
<dbReference type="AlphaFoldDB" id="A0A369K3V6"/>
<name>A0A369K3V6_HYPMA</name>
<keyword evidence="3" id="KW-1185">Reference proteome</keyword>
<organism evidence="2 3">
    <name type="scientific">Hypsizygus marmoreus</name>
    <name type="common">White beech mushroom</name>
    <name type="synonym">Agaricus marmoreus</name>
    <dbReference type="NCBI Taxonomy" id="39966"/>
    <lineage>
        <taxon>Eukaryota</taxon>
        <taxon>Fungi</taxon>
        <taxon>Dikarya</taxon>
        <taxon>Basidiomycota</taxon>
        <taxon>Agaricomycotina</taxon>
        <taxon>Agaricomycetes</taxon>
        <taxon>Agaricomycetidae</taxon>
        <taxon>Agaricales</taxon>
        <taxon>Tricholomatineae</taxon>
        <taxon>Lyophyllaceae</taxon>
        <taxon>Hypsizygus</taxon>
    </lineage>
</organism>
<evidence type="ECO:0000313" key="2">
    <source>
        <dbReference type="EMBL" id="RDB27447.1"/>
    </source>
</evidence>
<sequence length="144" mass="16118">MISFFFPPSNRLAHASAYSLYTSTPEKHPSSVHPLLPHSISQQALPPCPSAAQTKIRPLRPPPGVAIATPPNAPSNPIKRDAKRKKAQDDDSHQQLLPYSIDLRARSHVHRRVWRCRDRLVRHAHLREFSSSLGLMVWGFAAPA</sequence>
<protein>
    <submittedName>
        <fullName evidence="2">Uncharacterized protein</fullName>
    </submittedName>
</protein>
<dbReference type="InParanoid" id="A0A369K3V6"/>